<comment type="caution">
    <text evidence="2">The sequence shown here is derived from an EMBL/GenBank/DDBJ whole genome shotgun (WGS) entry which is preliminary data.</text>
</comment>
<gene>
    <name evidence="2" type="primary">casA</name>
    <name evidence="2" type="ORF">CFN78_20900</name>
</gene>
<evidence type="ECO:0000313" key="3">
    <source>
        <dbReference type="Proteomes" id="UP000242444"/>
    </source>
</evidence>
<dbReference type="EMBL" id="NKYE01000014">
    <property type="protein sequence ID" value="OZM71260.1"/>
    <property type="molecule type" value="Genomic_DNA"/>
</dbReference>
<dbReference type="RefSeq" id="WP_094864563.1">
    <property type="nucleotide sequence ID" value="NZ_NKYE01000014.1"/>
</dbReference>
<sequence length="559" mass="61216">MNESDIRTFDLCGEPWIPARTLTGEAVELSLMDLFDRAHELVALSGDLATQDAALTRLLLAVLHRAVGGPRDFQHWRELWNAERLPGEQISDYLSTHRDRFDLFHPRTPFFQVPDLRTARGETSELNKLVADVPNGRPFFTNRLGGEMSLSFAEAARWLVHCQAFDPSGIKSGAQDDPRTKGGKGYPIGTGWCGRIGTVLVEGATVRETLLLNLLPADFDETGRAPGTDLPSWEREPGPVGQERTATGPLDLYTWQARRIRLFAQGSRVTEVLICNGEAIAPQNMHQTEPLTSWRRSQAQQKKLGLPTVYMPREHDPKRTVWRGLPSLLPAAQAHSTQGADASAGLSAAVLEWFAHLTEEDVLDDDFPLRLRTVGMAYGAQSSVTEDVVDDALSMRAVLLRHDAVDLVGAALDAVGAADGCALALGGLALNLAQASGKAPPSPSGLPDPADYSDRDRAIERAYAQLDVAFRVWLRELGPTDDPTDAKIRWHRIAHRETRRLGEELLRAVPAVAFTGRPVRGRLLTAAHASAWFARNLRVAVPLAFESSTDTAEPARSQA</sequence>
<dbReference type="NCBIfam" id="TIGR02547">
    <property type="entry name" value="casA_cse1"/>
    <property type="match status" value="1"/>
</dbReference>
<proteinExistence type="predicted"/>
<evidence type="ECO:0000313" key="2">
    <source>
        <dbReference type="EMBL" id="OZM71260.1"/>
    </source>
</evidence>
<feature type="region of interest" description="Disordered" evidence="1">
    <location>
        <begin position="223"/>
        <end position="246"/>
    </location>
</feature>
<dbReference type="CDD" id="cd09729">
    <property type="entry name" value="Cse1_I-E"/>
    <property type="match status" value="1"/>
</dbReference>
<dbReference type="OrthoDB" id="3187690at2"/>
<dbReference type="InterPro" id="IPR013381">
    <property type="entry name" value="CRISPR-assoc_prot_Cse1"/>
</dbReference>
<evidence type="ECO:0000256" key="1">
    <source>
        <dbReference type="SAM" id="MobiDB-lite"/>
    </source>
</evidence>
<keyword evidence="3" id="KW-1185">Reference proteome</keyword>
<dbReference type="AlphaFoldDB" id="A0A263CYL9"/>
<accession>A0A263CYL9</accession>
<dbReference type="InParanoid" id="A0A263CYL9"/>
<reference evidence="2 3" key="1">
    <citation type="submission" date="2017-07" db="EMBL/GenBank/DDBJ databases">
        <title>Amycolatopsis antarcticus sp. nov., isolated from the surface of an Antarcticus brown macroalga.</title>
        <authorList>
            <person name="Wang J."/>
            <person name="Leiva S."/>
            <person name="Huang J."/>
            <person name="Huang Y."/>
        </authorList>
    </citation>
    <scope>NUCLEOTIDE SEQUENCE [LARGE SCALE GENOMIC DNA]</scope>
    <source>
        <strain evidence="2 3">AU-G6</strain>
    </source>
</reference>
<dbReference type="Proteomes" id="UP000242444">
    <property type="component" value="Unassembled WGS sequence"/>
</dbReference>
<dbReference type="Gene3D" id="1.10.132.100">
    <property type="match status" value="1"/>
</dbReference>
<name>A0A263CYL9_9PSEU</name>
<dbReference type="Pfam" id="PF09481">
    <property type="entry name" value="CRISPR_Cse1"/>
    <property type="match status" value="1"/>
</dbReference>
<protein>
    <submittedName>
        <fullName evidence="2">Type I-E CRISPR-associated protein Cse1/CasA</fullName>
    </submittedName>
</protein>
<organism evidence="2 3">
    <name type="scientific">Amycolatopsis antarctica</name>
    <dbReference type="NCBI Taxonomy" id="1854586"/>
    <lineage>
        <taxon>Bacteria</taxon>
        <taxon>Bacillati</taxon>
        <taxon>Actinomycetota</taxon>
        <taxon>Actinomycetes</taxon>
        <taxon>Pseudonocardiales</taxon>
        <taxon>Pseudonocardiaceae</taxon>
        <taxon>Amycolatopsis</taxon>
    </lineage>
</organism>